<dbReference type="GO" id="GO:0016787">
    <property type="term" value="F:hydrolase activity"/>
    <property type="evidence" value="ECO:0007669"/>
    <property type="project" value="InterPro"/>
</dbReference>
<reference evidence="3 4" key="1">
    <citation type="submission" date="2015-09" db="EMBL/GenBank/DDBJ databases">
        <title>Host preference determinants of Valsa canker pathogens revealed by comparative genomics.</title>
        <authorList>
            <person name="Yin Z."/>
            <person name="Huang L."/>
        </authorList>
    </citation>
    <scope>NUCLEOTIDE SEQUENCE [LARGE SCALE GENOMIC DNA]</scope>
    <source>
        <strain evidence="3 4">SXYLt</strain>
    </source>
</reference>
<evidence type="ECO:0000256" key="1">
    <source>
        <dbReference type="SAM" id="MobiDB-lite"/>
    </source>
</evidence>
<evidence type="ECO:0000313" key="3">
    <source>
        <dbReference type="EMBL" id="ROV99599.1"/>
    </source>
</evidence>
<dbReference type="Gene3D" id="3.60.21.10">
    <property type="match status" value="1"/>
</dbReference>
<protein>
    <recommendedName>
        <fullName evidence="2">Calcineurin-like phosphoesterase domain-containing protein</fullName>
    </recommendedName>
</protein>
<dbReference type="Pfam" id="PF00149">
    <property type="entry name" value="Metallophos"/>
    <property type="match status" value="1"/>
</dbReference>
<sequence length="570" mass="64138">MKAVQKRQTDSEQENVAQLWEPSAPSHHDRLKPQRGFLIRKQKETRVSEGHINTRLLVISDIHANIASPQEAPGDCASADVMICCGDITDNSEIHEYRRVIDMLSKFTAPLKLVVAGNHDGTLDTKGFWDESNWRYKRWPYKRSNESAKIHGTQGEARRLLERAGLTVLDEGHHSFSLANGAELKVYASPATPARASRYRAFQYRKGEKYDFKIDLNVDVAITHGPPKDIRDPDPTGEAYKGCEFLFDSIARARPRLHCFGHNHGGWGASFVEWKDKTGNEQLRTKESMVYREKELLSIEDIDPAPSAKDSWIRGNGDQVKRELAKTRCVPTSHCAADEDFIEKGRHTLFVNASWKGVDKFGSRRHAQWPWLVDIELPEQRDDVNFANTGENLDVQASRIRRESDDPPTKELSDGVGPTNIEQLQRLTRELSTGEADTEPKAPRQTAIGAGNESTEVDRRGSYRFQAPNRKLEAESWRRCTTVAEQPAGRQTGLEAPSRQLESMPMKDAIEYTGPSTPPGLSSGRLSWLPRSGGVNEKYGFLKGKDRNTSGPWRRGPDASCKSSWRTLPL</sequence>
<dbReference type="InterPro" id="IPR004843">
    <property type="entry name" value="Calcineurin-like_PHP"/>
</dbReference>
<dbReference type="InterPro" id="IPR029052">
    <property type="entry name" value="Metallo-depent_PP-like"/>
</dbReference>
<name>A0A423W8D1_9PEZI</name>
<feature type="region of interest" description="Disordered" evidence="1">
    <location>
        <begin position="431"/>
        <end position="462"/>
    </location>
</feature>
<dbReference type="PANTHER" id="PTHR12905">
    <property type="entry name" value="METALLOPHOSPHOESTERASE"/>
    <property type="match status" value="1"/>
</dbReference>
<accession>A0A423W8D1</accession>
<gene>
    <name evidence="3" type="ORF">VPNG_07710</name>
</gene>
<evidence type="ECO:0000259" key="2">
    <source>
        <dbReference type="Pfam" id="PF00149"/>
    </source>
</evidence>
<dbReference type="InParanoid" id="A0A423W8D1"/>
<dbReference type="PANTHER" id="PTHR12905:SF0">
    <property type="entry name" value="CALCINEURIN-LIKE PHOSPHOESTERASE DOMAIN-CONTAINING PROTEIN"/>
    <property type="match status" value="1"/>
</dbReference>
<comment type="caution">
    <text evidence="3">The sequence shown here is derived from an EMBL/GenBank/DDBJ whole genome shotgun (WGS) entry which is preliminary data.</text>
</comment>
<dbReference type="SUPFAM" id="SSF56300">
    <property type="entry name" value="Metallo-dependent phosphatases"/>
    <property type="match status" value="1"/>
</dbReference>
<keyword evidence="4" id="KW-1185">Reference proteome</keyword>
<organism evidence="3 4">
    <name type="scientific">Cytospora leucostoma</name>
    <dbReference type="NCBI Taxonomy" id="1230097"/>
    <lineage>
        <taxon>Eukaryota</taxon>
        <taxon>Fungi</taxon>
        <taxon>Dikarya</taxon>
        <taxon>Ascomycota</taxon>
        <taxon>Pezizomycotina</taxon>
        <taxon>Sordariomycetes</taxon>
        <taxon>Sordariomycetidae</taxon>
        <taxon>Diaporthales</taxon>
        <taxon>Cytosporaceae</taxon>
        <taxon>Cytospora</taxon>
    </lineage>
</organism>
<feature type="domain" description="Calcineurin-like phosphoesterase" evidence="2">
    <location>
        <begin position="55"/>
        <end position="265"/>
    </location>
</feature>
<dbReference type="OrthoDB" id="630188at2759"/>
<dbReference type="InterPro" id="IPR051693">
    <property type="entry name" value="UPF0046_metallophosphoest"/>
</dbReference>
<feature type="region of interest" description="Disordered" evidence="1">
    <location>
        <begin position="1"/>
        <end position="32"/>
    </location>
</feature>
<dbReference type="AlphaFoldDB" id="A0A423W8D1"/>
<feature type="region of interest" description="Disordered" evidence="1">
    <location>
        <begin position="511"/>
        <end position="570"/>
    </location>
</feature>
<feature type="compositionally biased region" description="Basic and acidic residues" evidence="1">
    <location>
        <begin position="400"/>
        <end position="413"/>
    </location>
</feature>
<feature type="compositionally biased region" description="Polar residues" evidence="1">
    <location>
        <begin position="561"/>
        <end position="570"/>
    </location>
</feature>
<feature type="region of interest" description="Disordered" evidence="1">
    <location>
        <begin position="395"/>
        <end position="417"/>
    </location>
</feature>
<dbReference type="Proteomes" id="UP000285146">
    <property type="component" value="Unassembled WGS sequence"/>
</dbReference>
<proteinExistence type="predicted"/>
<evidence type="ECO:0000313" key="4">
    <source>
        <dbReference type="Proteomes" id="UP000285146"/>
    </source>
</evidence>
<dbReference type="EMBL" id="LKEB01000058">
    <property type="protein sequence ID" value="ROV99599.1"/>
    <property type="molecule type" value="Genomic_DNA"/>
</dbReference>